<protein>
    <recommendedName>
        <fullName evidence="2 5">Methionyl-tRNA formyltransferase</fullName>
        <ecNumber evidence="2 5">2.1.2.9</ecNumber>
    </recommendedName>
</protein>
<dbReference type="PANTHER" id="PTHR11138">
    <property type="entry name" value="METHIONYL-TRNA FORMYLTRANSFERASE"/>
    <property type="match status" value="1"/>
</dbReference>
<dbReference type="SUPFAM" id="SSF53328">
    <property type="entry name" value="Formyltransferase"/>
    <property type="match status" value="1"/>
</dbReference>
<dbReference type="GO" id="GO:0004479">
    <property type="term" value="F:methionyl-tRNA formyltransferase activity"/>
    <property type="evidence" value="ECO:0007669"/>
    <property type="project" value="UniProtKB-UniRule"/>
</dbReference>
<dbReference type="GO" id="GO:0005829">
    <property type="term" value="C:cytosol"/>
    <property type="evidence" value="ECO:0007669"/>
    <property type="project" value="TreeGrafter"/>
</dbReference>
<feature type="domain" description="Formyl transferase C-terminal" evidence="7">
    <location>
        <begin position="197"/>
        <end position="303"/>
    </location>
</feature>
<dbReference type="NCBIfam" id="TIGR00460">
    <property type="entry name" value="fmt"/>
    <property type="match status" value="1"/>
</dbReference>
<feature type="domain" description="Formyl transferase N-terminal" evidence="6">
    <location>
        <begin position="2"/>
        <end position="174"/>
    </location>
</feature>
<dbReference type="PANTHER" id="PTHR11138:SF5">
    <property type="entry name" value="METHIONYL-TRNA FORMYLTRANSFERASE, MITOCHONDRIAL"/>
    <property type="match status" value="1"/>
</dbReference>
<evidence type="ECO:0000313" key="8">
    <source>
        <dbReference type="EMBL" id="OZC04516.1"/>
    </source>
</evidence>
<evidence type="ECO:0000256" key="1">
    <source>
        <dbReference type="ARBA" id="ARBA00010699"/>
    </source>
</evidence>
<accession>A0A259U3E5</accession>
<dbReference type="AlphaFoldDB" id="A0A259U3E5"/>
<evidence type="ECO:0000259" key="7">
    <source>
        <dbReference type="Pfam" id="PF02911"/>
    </source>
</evidence>
<evidence type="ECO:0000256" key="3">
    <source>
        <dbReference type="ARBA" id="ARBA00022679"/>
    </source>
</evidence>
<evidence type="ECO:0000313" key="9">
    <source>
        <dbReference type="Proteomes" id="UP000216446"/>
    </source>
</evidence>
<name>A0A259U3E5_9BACT</name>
<dbReference type="InterPro" id="IPR011034">
    <property type="entry name" value="Formyl_transferase-like_C_sf"/>
</dbReference>
<dbReference type="FunCoup" id="A0A259U3E5">
    <property type="interactions" value="495"/>
</dbReference>
<dbReference type="Pfam" id="PF02911">
    <property type="entry name" value="Formyl_trans_C"/>
    <property type="match status" value="1"/>
</dbReference>
<dbReference type="SUPFAM" id="SSF50486">
    <property type="entry name" value="FMT C-terminal domain-like"/>
    <property type="match status" value="1"/>
</dbReference>
<evidence type="ECO:0000259" key="6">
    <source>
        <dbReference type="Pfam" id="PF00551"/>
    </source>
</evidence>
<sequence>MGTPDFAVPSLDALVEAGLAPVAVVTVPDKPAGRGRKVRRSAVGEAADHHGIPLLQPQSLKDEAFRQRLIELEPDIHAVVAFRILPREVYETAKLGAFNLHGSLLPAYRGAAPINRAIMDGVTETGVTTFFLRPSVDTGDVILWRRTPVGPDETAGDVHDRLMEIGAEAVVETVRRIASGKAEGQPQDDALASPAPKIFREDAEIDWNRPAGRVHDFVRALSPYPGAWTTWDPGTGSETLKVLRTRVWSPEASGDAEASGAPGEVLDASGALVIACETGAVEVLEAQRQGKRRMDAADFLNGADLTPGARFGAAEA</sequence>
<comment type="catalytic activity">
    <reaction evidence="5">
        <text>L-methionyl-tRNA(fMet) + (6R)-10-formyltetrahydrofolate = N-formyl-L-methionyl-tRNA(fMet) + (6S)-5,6,7,8-tetrahydrofolate + H(+)</text>
        <dbReference type="Rhea" id="RHEA:24380"/>
        <dbReference type="Rhea" id="RHEA-COMP:9952"/>
        <dbReference type="Rhea" id="RHEA-COMP:9953"/>
        <dbReference type="ChEBI" id="CHEBI:15378"/>
        <dbReference type="ChEBI" id="CHEBI:57453"/>
        <dbReference type="ChEBI" id="CHEBI:78530"/>
        <dbReference type="ChEBI" id="CHEBI:78844"/>
        <dbReference type="ChEBI" id="CHEBI:195366"/>
        <dbReference type="EC" id="2.1.2.9"/>
    </reaction>
</comment>
<dbReference type="EMBL" id="MQWB01000001">
    <property type="protein sequence ID" value="OZC04516.1"/>
    <property type="molecule type" value="Genomic_DNA"/>
</dbReference>
<dbReference type="EC" id="2.1.2.9" evidence="2 5"/>
<feature type="binding site" evidence="5">
    <location>
        <begin position="103"/>
        <end position="106"/>
    </location>
    <ligand>
        <name>(6S)-5,6,7,8-tetrahydrofolate</name>
        <dbReference type="ChEBI" id="CHEBI:57453"/>
    </ligand>
</feature>
<dbReference type="Gene3D" id="3.40.50.12230">
    <property type="match status" value="1"/>
</dbReference>
<dbReference type="InParanoid" id="A0A259U3E5"/>
<gene>
    <name evidence="5" type="primary">fmt</name>
    <name evidence="8" type="ORF">BSZ36_00525</name>
</gene>
<reference evidence="8 9" key="1">
    <citation type="submission" date="2016-11" db="EMBL/GenBank/DDBJ databases">
        <title>Study of marine rhodopsin-containing bacteria.</title>
        <authorList>
            <person name="Yoshizawa S."/>
            <person name="Kumagai Y."/>
            <person name="Kogure K."/>
        </authorList>
    </citation>
    <scope>NUCLEOTIDE SEQUENCE [LARGE SCALE GENOMIC DNA]</scope>
    <source>
        <strain evidence="8 9">SG-29</strain>
    </source>
</reference>
<dbReference type="InterPro" id="IPR044135">
    <property type="entry name" value="Met-tRNA-FMT_C"/>
</dbReference>
<comment type="caution">
    <text evidence="8">The sequence shown here is derived from an EMBL/GenBank/DDBJ whole genome shotgun (WGS) entry which is preliminary data.</text>
</comment>
<evidence type="ECO:0000256" key="4">
    <source>
        <dbReference type="ARBA" id="ARBA00022917"/>
    </source>
</evidence>
<dbReference type="InterPro" id="IPR036477">
    <property type="entry name" value="Formyl_transf_N_sf"/>
</dbReference>
<dbReference type="CDD" id="cd08646">
    <property type="entry name" value="FMT_core_Met-tRNA-FMT_N"/>
    <property type="match status" value="1"/>
</dbReference>
<comment type="function">
    <text evidence="5">Attaches a formyl group to the free amino group of methionyl-tRNA(fMet). The formyl group appears to play a dual role in the initiator identity of N-formylmethionyl-tRNA by promoting its recognition by IF2 and preventing the misappropriation of this tRNA by the elongation apparatus.</text>
</comment>
<dbReference type="Pfam" id="PF00551">
    <property type="entry name" value="Formyl_trans_N"/>
    <property type="match status" value="1"/>
</dbReference>
<dbReference type="HAMAP" id="MF_00182">
    <property type="entry name" value="Formyl_trans"/>
    <property type="match status" value="1"/>
</dbReference>
<proteinExistence type="inferred from homology"/>
<keyword evidence="4 5" id="KW-0648">Protein biosynthesis</keyword>
<keyword evidence="9" id="KW-1185">Reference proteome</keyword>
<dbReference type="InterPro" id="IPR005793">
    <property type="entry name" value="Formyl_trans_C"/>
</dbReference>
<keyword evidence="3 5" id="KW-0808">Transferase</keyword>
<dbReference type="CDD" id="cd08704">
    <property type="entry name" value="Met_tRNA_FMT_C"/>
    <property type="match status" value="1"/>
</dbReference>
<evidence type="ECO:0000256" key="2">
    <source>
        <dbReference type="ARBA" id="ARBA00012261"/>
    </source>
</evidence>
<dbReference type="InterPro" id="IPR041711">
    <property type="entry name" value="Met-tRNA-FMT_N"/>
</dbReference>
<organism evidence="8 9">
    <name type="scientific">Rubricoccus marinus</name>
    <dbReference type="NCBI Taxonomy" id="716817"/>
    <lineage>
        <taxon>Bacteria</taxon>
        <taxon>Pseudomonadati</taxon>
        <taxon>Rhodothermota</taxon>
        <taxon>Rhodothermia</taxon>
        <taxon>Rhodothermales</taxon>
        <taxon>Rubricoccaceae</taxon>
        <taxon>Rubricoccus</taxon>
    </lineage>
</organism>
<comment type="similarity">
    <text evidence="1 5">Belongs to the Fmt family.</text>
</comment>
<evidence type="ECO:0000256" key="5">
    <source>
        <dbReference type="HAMAP-Rule" id="MF_00182"/>
    </source>
</evidence>
<dbReference type="Proteomes" id="UP000216446">
    <property type="component" value="Unassembled WGS sequence"/>
</dbReference>
<dbReference type="OrthoDB" id="9802815at2"/>
<dbReference type="InterPro" id="IPR005794">
    <property type="entry name" value="Fmt"/>
</dbReference>
<dbReference type="InterPro" id="IPR002376">
    <property type="entry name" value="Formyl_transf_N"/>
</dbReference>